<proteinExistence type="predicted"/>
<dbReference type="KEGG" id="aper:A0U91_15300"/>
<protein>
    <submittedName>
        <fullName evidence="1">Uncharacterized protein</fullName>
    </submittedName>
</protein>
<reference evidence="1 2" key="1">
    <citation type="submission" date="2016-03" db="EMBL/GenBank/DDBJ databases">
        <title>Acetic acid bacteria sequencing.</title>
        <authorList>
            <person name="Brandt J."/>
            <person name="Jakob F."/>
            <person name="Vogel R.F."/>
        </authorList>
    </citation>
    <scope>NUCLEOTIDE SEQUENCE [LARGE SCALE GENOMIC DNA]</scope>
    <source>
        <strain evidence="1 2">TMW2.1084</strain>
        <plasmid evidence="2">pac1084_1</plasmid>
    </source>
</reference>
<keyword evidence="1" id="KW-0614">Plasmid</keyword>
<geneLocation type="plasmid" evidence="2">
    <name>pac1084_1</name>
</geneLocation>
<accession>A0A1U9LJ44</accession>
<organism evidence="1 2">
    <name type="scientific">Acetobacter persici</name>
    <dbReference type="NCBI Taxonomy" id="1076596"/>
    <lineage>
        <taxon>Bacteria</taxon>
        <taxon>Pseudomonadati</taxon>
        <taxon>Pseudomonadota</taxon>
        <taxon>Alphaproteobacteria</taxon>
        <taxon>Acetobacterales</taxon>
        <taxon>Acetobacteraceae</taxon>
        <taxon>Acetobacter</taxon>
    </lineage>
</organism>
<evidence type="ECO:0000313" key="2">
    <source>
        <dbReference type="Proteomes" id="UP000189055"/>
    </source>
</evidence>
<dbReference type="Proteomes" id="UP000189055">
    <property type="component" value="Plasmid pAC1084_1"/>
</dbReference>
<dbReference type="EMBL" id="CP014688">
    <property type="protein sequence ID" value="AQT06379.1"/>
    <property type="molecule type" value="Genomic_DNA"/>
</dbReference>
<dbReference type="AlphaFoldDB" id="A0A1U9LJ44"/>
<name>A0A1U9LJ44_9PROT</name>
<gene>
    <name evidence="1" type="ORF">A0U91_15300</name>
</gene>
<sequence>MVHDLVGLGTDLRKRLKVMRSSLGYTKLIAALVVGIVSNNVSYAQEALHLSLPKNKTSNQASANPEISGKMLAKISDNIRGCSEAPSASDRLHCYDMVAQATQIVPGATGAWVTSPGAAALASSSTTTAKDAPHPGLFVKCRQENIFAYVEFGENPFPHSNHDGYRHIKVSLNERRLDGGSAKSSVVWTSSSAKSAIGVWTTDEAMIFADHLRRDKTITMTMEPLPYPPAAINQEGKEKEPELVPVADGSERIAINFFTEGSEGALTPILASCRLKGKKQS</sequence>
<evidence type="ECO:0000313" key="1">
    <source>
        <dbReference type="EMBL" id="AQT06379.1"/>
    </source>
</evidence>